<keyword evidence="2" id="KW-1185">Reference proteome</keyword>
<accession>A0ABN3QJ99</accession>
<dbReference type="RefSeq" id="WP_344547387.1">
    <property type="nucleotide sequence ID" value="NZ_BAAATD010000013.1"/>
</dbReference>
<comment type="caution">
    <text evidence="1">The sequence shown here is derived from an EMBL/GenBank/DDBJ whole genome shotgun (WGS) entry which is preliminary data.</text>
</comment>
<dbReference type="EMBL" id="BAAATD010000013">
    <property type="protein sequence ID" value="GAA2628004.1"/>
    <property type="molecule type" value="Genomic_DNA"/>
</dbReference>
<evidence type="ECO:0000313" key="1">
    <source>
        <dbReference type="EMBL" id="GAA2628004.1"/>
    </source>
</evidence>
<name>A0ABN3QJ99_9ACTN</name>
<evidence type="ECO:0000313" key="2">
    <source>
        <dbReference type="Proteomes" id="UP001501509"/>
    </source>
</evidence>
<gene>
    <name evidence="1" type="ORF">GCM10010411_76560</name>
</gene>
<protein>
    <submittedName>
        <fullName evidence="1">Uncharacterized protein</fullName>
    </submittedName>
</protein>
<proteinExistence type="predicted"/>
<dbReference type="Proteomes" id="UP001501509">
    <property type="component" value="Unassembled WGS sequence"/>
</dbReference>
<reference evidence="1 2" key="1">
    <citation type="journal article" date="2019" name="Int. J. Syst. Evol. Microbiol.">
        <title>The Global Catalogue of Microorganisms (GCM) 10K type strain sequencing project: providing services to taxonomists for standard genome sequencing and annotation.</title>
        <authorList>
            <consortium name="The Broad Institute Genomics Platform"/>
            <consortium name="The Broad Institute Genome Sequencing Center for Infectious Disease"/>
            <person name="Wu L."/>
            <person name="Ma J."/>
        </authorList>
    </citation>
    <scope>NUCLEOTIDE SEQUENCE [LARGE SCALE GENOMIC DNA]</scope>
    <source>
        <strain evidence="1 2">JCM 6833</strain>
    </source>
</reference>
<sequence>MESQIIQRSTFSLIVEELAVRGVEWTTEQAPDGRSLWKIDGRLYSNGELADTFGPTWWADNWHRLCTPMWGAITTPTEFTVREVTFHLASAAREDALAWTVARCASAGDGEPEPVALVRRIPPQYPETIEGRYIVEPLRRTTNSTAFTTYAELDKALPHIADQLGLT</sequence>
<organism evidence="1 2">
    <name type="scientific">Actinomadura fulvescens</name>
    <dbReference type="NCBI Taxonomy" id="46160"/>
    <lineage>
        <taxon>Bacteria</taxon>
        <taxon>Bacillati</taxon>
        <taxon>Actinomycetota</taxon>
        <taxon>Actinomycetes</taxon>
        <taxon>Streptosporangiales</taxon>
        <taxon>Thermomonosporaceae</taxon>
        <taxon>Actinomadura</taxon>
    </lineage>
</organism>